<proteinExistence type="predicted"/>
<protein>
    <recommendedName>
        <fullName evidence="3">MobA/MobL protein domain-containing protein</fullName>
    </recommendedName>
</protein>
<evidence type="ECO:0000313" key="1">
    <source>
        <dbReference type="EMBL" id="TFI57509.1"/>
    </source>
</evidence>
<sequence length="205" mass="22614">MAKWQSVPPGLDYFPVQGSDSNVVFGVVRSVLAGASTTASAAVLRRLVPVGRPDDPQVPWPRPSCFRSDVLLPSHASYDYLDPEALCRAYTQQAWDGMKDLVVITSFRFPETIAEPPSLSLQEAWELTRGFSYQRLVLDRNLAVVLAMHVPARAGKEGPPHVHVMALARELGPCGFGAFLGPLARDTGREIMESEWKAWRADKAR</sequence>
<comment type="caution">
    <text evidence="1">The sequence shown here is derived from an EMBL/GenBank/DDBJ whole genome shotgun (WGS) entry which is preliminary data.</text>
</comment>
<name>A0A4Y8ZRT6_9SPHN</name>
<dbReference type="EMBL" id="SPDV01000030">
    <property type="protein sequence ID" value="TFI57509.1"/>
    <property type="molecule type" value="Genomic_DNA"/>
</dbReference>
<accession>A0A4Y8ZRT6</accession>
<evidence type="ECO:0008006" key="3">
    <source>
        <dbReference type="Google" id="ProtNLM"/>
    </source>
</evidence>
<keyword evidence="2" id="KW-1185">Reference proteome</keyword>
<dbReference type="Proteomes" id="UP000298213">
    <property type="component" value="Unassembled WGS sequence"/>
</dbReference>
<organism evidence="1 2">
    <name type="scientific">Sphingomonas parva</name>
    <dbReference type="NCBI Taxonomy" id="2555898"/>
    <lineage>
        <taxon>Bacteria</taxon>
        <taxon>Pseudomonadati</taxon>
        <taxon>Pseudomonadota</taxon>
        <taxon>Alphaproteobacteria</taxon>
        <taxon>Sphingomonadales</taxon>
        <taxon>Sphingomonadaceae</taxon>
        <taxon>Sphingomonas</taxon>
    </lineage>
</organism>
<dbReference type="AlphaFoldDB" id="A0A4Y8ZRT6"/>
<gene>
    <name evidence="1" type="ORF">E2493_15000</name>
</gene>
<dbReference type="Gene3D" id="3.30.930.30">
    <property type="match status" value="1"/>
</dbReference>
<reference evidence="1 2" key="1">
    <citation type="submission" date="2019-03" db="EMBL/GenBank/DDBJ databases">
        <title>Genome sequence of Sphingomonas sp. 17J27-24.</title>
        <authorList>
            <person name="Kim M."/>
            <person name="Maeng S."/>
            <person name="Sathiyaraj S."/>
        </authorList>
    </citation>
    <scope>NUCLEOTIDE SEQUENCE [LARGE SCALE GENOMIC DNA]</scope>
    <source>
        <strain evidence="1 2">17J27-24</strain>
    </source>
</reference>
<evidence type="ECO:0000313" key="2">
    <source>
        <dbReference type="Proteomes" id="UP000298213"/>
    </source>
</evidence>